<comment type="pathway">
    <text evidence="1 8">Protein modification; [NiFe] hydrogenase maturation.</text>
</comment>
<dbReference type="Gene3D" id="3.90.870.50">
    <property type="match status" value="1"/>
</dbReference>
<organism evidence="12 13">
    <name type="scientific">Beggiatoa alba B18LD</name>
    <dbReference type="NCBI Taxonomy" id="395493"/>
    <lineage>
        <taxon>Bacteria</taxon>
        <taxon>Pseudomonadati</taxon>
        <taxon>Pseudomonadota</taxon>
        <taxon>Gammaproteobacteria</taxon>
        <taxon>Thiotrichales</taxon>
        <taxon>Thiotrichaceae</taxon>
        <taxon>Beggiatoa</taxon>
    </lineage>
</organism>
<comment type="function">
    <text evidence="8">Involved in the maturation of [NiFe] hydrogenases. Along with HypE, it catalyzes the synthesis of the CN ligands of the active site iron of [NiFe]-hydrogenases. HypF functions as a carbamoyl transferase using carbamoylphosphate as a substrate and transferring the carboxamido moiety in an ATP-dependent reaction to the thiolate of the C-terminal cysteine of HypE yielding a protein-S-carboxamide.</text>
</comment>
<keyword evidence="4" id="KW-0479">Metal-binding</keyword>
<dbReference type="SUPFAM" id="SSF55821">
    <property type="entry name" value="YrdC/RibB"/>
    <property type="match status" value="1"/>
</dbReference>
<evidence type="ECO:0000256" key="7">
    <source>
        <dbReference type="ARBA" id="ARBA00048220"/>
    </source>
</evidence>
<dbReference type="eggNOG" id="COG0068">
    <property type="taxonomic scope" value="Bacteria"/>
</dbReference>
<name>I3CBT4_9GAMM</name>
<dbReference type="InterPro" id="IPR055128">
    <property type="entry name" value="HypF_C_2"/>
</dbReference>
<comment type="catalytic activity">
    <reaction evidence="7 8">
        <text>C-terminal L-cysteinyl-[HypE protein] + carbamoyl phosphate + ATP + H2O = C-terminal S-carboxamide-L-cysteinyl-[HypE protein] + AMP + phosphate + diphosphate + H(+)</text>
        <dbReference type="Rhea" id="RHEA:55636"/>
        <dbReference type="Rhea" id="RHEA-COMP:14247"/>
        <dbReference type="Rhea" id="RHEA-COMP:14392"/>
        <dbReference type="ChEBI" id="CHEBI:15377"/>
        <dbReference type="ChEBI" id="CHEBI:15378"/>
        <dbReference type="ChEBI" id="CHEBI:30616"/>
        <dbReference type="ChEBI" id="CHEBI:33019"/>
        <dbReference type="ChEBI" id="CHEBI:43474"/>
        <dbReference type="ChEBI" id="CHEBI:58228"/>
        <dbReference type="ChEBI" id="CHEBI:76913"/>
        <dbReference type="ChEBI" id="CHEBI:139126"/>
        <dbReference type="ChEBI" id="CHEBI:456215"/>
    </reaction>
</comment>
<feature type="domain" description="Acylphosphatase-like" evidence="10">
    <location>
        <begin position="2"/>
        <end position="89"/>
    </location>
</feature>
<dbReference type="PANTHER" id="PTHR42959:SF1">
    <property type="entry name" value="CARBAMOYLTRANSFERASE HYPF"/>
    <property type="match status" value="1"/>
</dbReference>
<dbReference type="Gene3D" id="3.30.420.360">
    <property type="match status" value="1"/>
</dbReference>
<accession>I3CBT4</accession>
<dbReference type="NCBIfam" id="TIGR00143">
    <property type="entry name" value="hypF"/>
    <property type="match status" value="1"/>
</dbReference>
<dbReference type="InterPro" id="IPR006070">
    <property type="entry name" value="Sua5-like_dom"/>
</dbReference>
<dbReference type="PANTHER" id="PTHR42959">
    <property type="entry name" value="CARBAMOYLTRANSFERASE"/>
    <property type="match status" value="1"/>
</dbReference>
<dbReference type="InterPro" id="IPR036046">
    <property type="entry name" value="Acylphosphatase-like_dom_sf"/>
</dbReference>
<dbReference type="AlphaFoldDB" id="I3CBT4"/>
<dbReference type="InterPro" id="IPR017945">
    <property type="entry name" value="DHBP_synth_RibB-like_a/b_dom"/>
</dbReference>
<dbReference type="PROSITE" id="PS51160">
    <property type="entry name" value="ACYLPHOSPHATASE_3"/>
    <property type="match status" value="1"/>
</dbReference>
<evidence type="ECO:0000256" key="8">
    <source>
        <dbReference type="PIRNR" id="PIRNR006256"/>
    </source>
</evidence>
<dbReference type="EC" id="6.2.-.-" evidence="8"/>
<dbReference type="GO" id="GO:0016874">
    <property type="term" value="F:ligase activity"/>
    <property type="evidence" value="ECO:0007669"/>
    <property type="project" value="UniProtKB-UniRule"/>
</dbReference>
<dbReference type="Gene3D" id="3.30.110.120">
    <property type="match status" value="1"/>
</dbReference>
<evidence type="ECO:0000256" key="4">
    <source>
        <dbReference type="ARBA" id="ARBA00022723"/>
    </source>
</evidence>
<proteinExistence type="inferred from homology"/>
<protein>
    <recommendedName>
        <fullName evidence="8">Carbamoyltransferase HypF</fullName>
        <ecNumber evidence="8">6.2.-.-</ecNumber>
    </recommendedName>
</protein>
<dbReference type="RefSeq" id="WP_002682675.1">
    <property type="nucleotide sequence ID" value="NZ_JH600070.1"/>
</dbReference>
<dbReference type="GO" id="GO:0003998">
    <property type="term" value="F:acylphosphatase activity"/>
    <property type="evidence" value="ECO:0007669"/>
    <property type="project" value="UniProtKB-EC"/>
</dbReference>
<dbReference type="PROSITE" id="PS00150">
    <property type="entry name" value="ACYLPHOSPHATASE_1"/>
    <property type="match status" value="1"/>
</dbReference>
<dbReference type="OrthoDB" id="9808093at2"/>
<evidence type="ECO:0000256" key="1">
    <source>
        <dbReference type="ARBA" id="ARBA00004711"/>
    </source>
</evidence>
<dbReference type="PIRSF" id="PIRSF006256">
    <property type="entry name" value="CMPcnvr_hdrg_mat"/>
    <property type="match status" value="1"/>
</dbReference>
<keyword evidence="6" id="KW-0862">Zinc</keyword>
<dbReference type="InterPro" id="IPR051060">
    <property type="entry name" value="Carbamoyltrans_HypF-like"/>
</dbReference>
<dbReference type="Pfam" id="PF17788">
    <property type="entry name" value="HypF_C"/>
    <property type="match status" value="1"/>
</dbReference>
<evidence type="ECO:0000259" key="11">
    <source>
        <dbReference type="PROSITE" id="PS51163"/>
    </source>
</evidence>
<evidence type="ECO:0000256" key="3">
    <source>
        <dbReference type="ARBA" id="ARBA00022598"/>
    </source>
</evidence>
<keyword evidence="13" id="KW-1185">Reference proteome</keyword>
<evidence type="ECO:0000256" key="9">
    <source>
        <dbReference type="PROSITE-ProRule" id="PRU00520"/>
    </source>
</evidence>
<dbReference type="Pfam" id="PF07503">
    <property type="entry name" value="zf-HYPF"/>
    <property type="match status" value="2"/>
</dbReference>
<feature type="active site" evidence="9">
    <location>
        <position position="18"/>
    </location>
</feature>
<evidence type="ECO:0000313" key="12">
    <source>
        <dbReference type="EMBL" id="EIJ41077.1"/>
    </source>
</evidence>
<dbReference type="GO" id="GO:0003725">
    <property type="term" value="F:double-stranded RNA binding"/>
    <property type="evidence" value="ECO:0007669"/>
    <property type="project" value="InterPro"/>
</dbReference>
<dbReference type="InterPro" id="IPR017968">
    <property type="entry name" value="Acylphosphatase_CS"/>
</dbReference>
<dbReference type="InterPro" id="IPR041440">
    <property type="entry name" value="HypF_C"/>
</dbReference>
<evidence type="ECO:0000313" key="13">
    <source>
        <dbReference type="Proteomes" id="UP000005744"/>
    </source>
</evidence>
<dbReference type="Gene3D" id="3.30.420.40">
    <property type="match status" value="1"/>
</dbReference>
<evidence type="ECO:0000256" key="5">
    <source>
        <dbReference type="ARBA" id="ARBA00022771"/>
    </source>
</evidence>
<dbReference type="STRING" id="395493.BegalDRAFT_0154"/>
<dbReference type="InterPro" id="IPR011125">
    <property type="entry name" value="Znf_HypF"/>
</dbReference>
<comment type="similarity">
    <text evidence="2 8">Belongs to the carbamoyltransferase HypF family.</text>
</comment>
<dbReference type="EMBL" id="JH600070">
    <property type="protein sequence ID" value="EIJ41077.1"/>
    <property type="molecule type" value="Genomic_DNA"/>
</dbReference>
<keyword evidence="9" id="KW-0378">Hydrolase</keyword>
<evidence type="ECO:0000256" key="6">
    <source>
        <dbReference type="ARBA" id="ARBA00022833"/>
    </source>
</evidence>
<evidence type="ECO:0000256" key="2">
    <source>
        <dbReference type="ARBA" id="ARBA00008097"/>
    </source>
</evidence>
<dbReference type="UniPathway" id="UPA00335"/>
<evidence type="ECO:0000259" key="10">
    <source>
        <dbReference type="PROSITE" id="PS51160"/>
    </source>
</evidence>
<dbReference type="HOGENOM" id="CLU_009164_0_0_6"/>
<dbReference type="GO" id="GO:0016743">
    <property type="term" value="F:carboxyl- or carbamoyltransferase activity"/>
    <property type="evidence" value="ECO:0007669"/>
    <property type="project" value="UniProtKB-UniRule"/>
</dbReference>
<dbReference type="Pfam" id="PF01300">
    <property type="entry name" value="Sua5_yciO_yrdC"/>
    <property type="match status" value="1"/>
</dbReference>
<sequence>MQAEYWLIGGRVQGVGFRPYIYRLATGIGLSGWVKNLSGQVAIHVQGSVTQLQQFADLLCQQPPPLSQPAILEKKTCQTLDLLSFSIETSLPSSADIHVPPDYFLCDDCLQELFSPTSRYYHYPFINCTQCGARYTLIRQLPYDRSATSMAGFPLCSACQADYENPANRRFHAQPLACPDCGVGLCFYDTQTTETIGNDDPHQTEQALMACVARLQAGQIVAVKGVGGYHLLCLARSSLSVQRLRVRKNRPDKPLAVMFPLHGRDGLTFIRQQCYVSPIAAQCLSSPARPIVLLPRRVDCDLSPEIAPNLNEVGVMLPYSPLHHLLLTELGEPVVATSANVSGEPVLTDNQVVEARLMGVADSFLHHNREIIRPADDSVMHMIGGQARAIRVGRGLAPLELSLPFTLPYPVLAVGAHLKNTVALAWEQRVVVSPHIGDLGTARSLDVFKQVIADLQHLYGVRAEAVICDAHPQYANSRWARQTGLPIHAVYHHHAHASAVAGEFPENAPWLVFTWDGVGLGSDGTLWGGDALYGEAGNWQQVARFRPFAVVGGDKAGREPYRSAAGLCWEVGLPFTHTVADMRLLQLAWQKRLNCITTHAVGRLFDAATVLVGGMPVVSYEGQAPMWLASLCLSRNVQKVPELPLLRVGGIWESDWSVLLPYLQDTALTQTVRATGFHQAMARTLVQQVLAVCAEKQVGQIGLAGGVFQNRYLTEWVIDELSMLGFKVFLPTQLPCNDGGLSFGQVVDVGKSLLKLN</sequence>
<feature type="domain" description="YrdC-like" evidence="11">
    <location>
        <begin position="205"/>
        <end position="395"/>
    </location>
</feature>
<dbReference type="SUPFAM" id="SSF54975">
    <property type="entry name" value="Acylphosphatase/BLUF domain-like"/>
    <property type="match status" value="1"/>
</dbReference>
<dbReference type="PROSITE" id="PS51163">
    <property type="entry name" value="YRDC"/>
    <property type="match status" value="1"/>
</dbReference>
<dbReference type="GO" id="GO:0051604">
    <property type="term" value="P:protein maturation"/>
    <property type="evidence" value="ECO:0007669"/>
    <property type="project" value="TreeGrafter"/>
</dbReference>
<feature type="active site" evidence="9">
    <location>
        <position position="36"/>
    </location>
</feature>
<dbReference type="InterPro" id="IPR001792">
    <property type="entry name" value="Acylphosphatase-like_dom"/>
</dbReference>
<keyword evidence="3" id="KW-0436">Ligase</keyword>
<dbReference type="GO" id="GO:0008270">
    <property type="term" value="F:zinc ion binding"/>
    <property type="evidence" value="ECO:0007669"/>
    <property type="project" value="UniProtKB-KW"/>
</dbReference>
<dbReference type="Proteomes" id="UP000005744">
    <property type="component" value="Unassembled WGS sequence"/>
</dbReference>
<comment type="catalytic activity">
    <reaction evidence="9">
        <text>an acyl phosphate + H2O = a carboxylate + phosphate + H(+)</text>
        <dbReference type="Rhea" id="RHEA:14965"/>
        <dbReference type="ChEBI" id="CHEBI:15377"/>
        <dbReference type="ChEBI" id="CHEBI:15378"/>
        <dbReference type="ChEBI" id="CHEBI:29067"/>
        <dbReference type="ChEBI" id="CHEBI:43474"/>
        <dbReference type="ChEBI" id="CHEBI:59918"/>
        <dbReference type="EC" id="3.6.1.7"/>
    </reaction>
</comment>
<dbReference type="Pfam" id="PF00708">
    <property type="entry name" value="Acylphosphatase"/>
    <property type="match status" value="1"/>
</dbReference>
<gene>
    <name evidence="12" type="ORF">BegalDRAFT_0154</name>
</gene>
<dbReference type="InterPro" id="IPR004421">
    <property type="entry name" value="Carbamoyltransferase_HypF"/>
</dbReference>
<keyword evidence="5" id="KW-0863">Zinc-finger</keyword>
<reference evidence="12 13" key="1">
    <citation type="submission" date="2011-11" db="EMBL/GenBank/DDBJ databases">
        <title>Improved High-Quality Draft sequence of Beggiatoa alba B18lD.</title>
        <authorList>
            <consortium name="US DOE Joint Genome Institute"/>
            <person name="Lucas S."/>
            <person name="Han J."/>
            <person name="Lapidus A."/>
            <person name="Cheng J.-F."/>
            <person name="Goodwin L."/>
            <person name="Pitluck S."/>
            <person name="Peters L."/>
            <person name="Mikhailova N."/>
            <person name="Held B."/>
            <person name="Detter J.C."/>
            <person name="Han C."/>
            <person name="Tapia R."/>
            <person name="Land M."/>
            <person name="Hauser L."/>
            <person name="Kyrpides N."/>
            <person name="Ivanova N."/>
            <person name="Pagani I."/>
            <person name="Samuel K."/>
            <person name="Teske A."/>
            <person name="Mueller J."/>
            <person name="Woyke T."/>
        </authorList>
    </citation>
    <scope>NUCLEOTIDE SEQUENCE [LARGE SCALE GENOMIC DNA]</scope>
    <source>
        <strain evidence="12 13">B18LD</strain>
    </source>
</reference>
<dbReference type="Pfam" id="PF22521">
    <property type="entry name" value="HypF_C_2"/>
    <property type="match status" value="1"/>
</dbReference>